<dbReference type="EMBL" id="CM004394">
    <property type="protein sequence ID" value="OAY43473.1"/>
    <property type="molecule type" value="Genomic_DNA"/>
</dbReference>
<keyword evidence="1" id="KW-1133">Transmembrane helix</keyword>
<dbReference type="OrthoDB" id="1748703at2759"/>
<evidence type="ECO:0000313" key="3">
    <source>
        <dbReference type="Proteomes" id="UP000091857"/>
    </source>
</evidence>
<keyword evidence="3" id="KW-1185">Reference proteome</keyword>
<dbReference type="AlphaFoldDB" id="A0A2C9VGJ6"/>
<protein>
    <submittedName>
        <fullName evidence="2">Uncharacterized protein</fullName>
    </submittedName>
</protein>
<reference evidence="3" key="1">
    <citation type="journal article" date="2016" name="Nat. Biotechnol.">
        <title>Sequencing wild and cultivated cassava and related species reveals extensive interspecific hybridization and genetic diversity.</title>
        <authorList>
            <person name="Bredeson J.V."/>
            <person name="Lyons J.B."/>
            <person name="Prochnik S.E."/>
            <person name="Wu G.A."/>
            <person name="Ha C.M."/>
            <person name="Edsinger-Gonzales E."/>
            <person name="Grimwood J."/>
            <person name="Schmutz J."/>
            <person name="Rabbi I.Y."/>
            <person name="Egesi C."/>
            <person name="Nauluvula P."/>
            <person name="Lebot V."/>
            <person name="Ndunguru J."/>
            <person name="Mkamilo G."/>
            <person name="Bart R.S."/>
            <person name="Setter T.L."/>
            <person name="Gleadow R.M."/>
            <person name="Kulakow P."/>
            <person name="Ferguson M.E."/>
            <person name="Rounsley S."/>
            <person name="Rokhsar D.S."/>
        </authorList>
    </citation>
    <scope>NUCLEOTIDE SEQUENCE [LARGE SCALE GENOMIC DNA]</scope>
    <source>
        <strain evidence="3">cv. AM560-2</strain>
    </source>
</reference>
<keyword evidence="1" id="KW-0472">Membrane</keyword>
<comment type="caution">
    <text evidence="2">The sequence shown here is derived from an EMBL/GenBank/DDBJ whole genome shotgun (WGS) entry which is preliminary data.</text>
</comment>
<evidence type="ECO:0000313" key="2">
    <source>
        <dbReference type="EMBL" id="OAY43473.1"/>
    </source>
</evidence>
<keyword evidence="1" id="KW-0812">Transmembrane</keyword>
<gene>
    <name evidence="2" type="ORF">MANES_08G073200v8</name>
</gene>
<dbReference type="Gramene" id="Manes.08G073200.1.v8.1">
    <property type="protein sequence ID" value="Manes.08G073200.1.v8.1.CDS"/>
    <property type="gene ID" value="Manes.08G073200.v8.1"/>
</dbReference>
<sequence length="160" mass="18132">MQENPNNTTCKTQAILAASHGTTCWKISLRCRLLHDLSLSSSMDFLLSLSHLLFTFSFFINHSFKSILLLFFPSNDMQRQRENSQFLQTWNNNSLSSCPISYLLYIQLVQTGDSVNMGELLSEIVPAWLPECHLRSLSKDVGNLPTWHEGSHAGSNNQII</sequence>
<name>A0A2C9VGJ6_MANES</name>
<feature type="transmembrane region" description="Helical" evidence="1">
    <location>
        <begin position="45"/>
        <end position="72"/>
    </location>
</feature>
<evidence type="ECO:0000256" key="1">
    <source>
        <dbReference type="SAM" id="Phobius"/>
    </source>
</evidence>
<accession>A0A2C9VGJ6</accession>
<proteinExistence type="predicted"/>
<organism evidence="2 3">
    <name type="scientific">Manihot esculenta</name>
    <name type="common">Cassava</name>
    <name type="synonym">Jatropha manihot</name>
    <dbReference type="NCBI Taxonomy" id="3983"/>
    <lineage>
        <taxon>Eukaryota</taxon>
        <taxon>Viridiplantae</taxon>
        <taxon>Streptophyta</taxon>
        <taxon>Embryophyta</taxon>
        <taxon>Tracheophyta</taxon>
        <taxon>Spermatophyta</taxon>
        <taxon>Magnoliopsida</taxon>
        <taxon>eudicotyledons</taxon>
        <taxon>Gunneridae</taxon>
        <taxon>Pentapetalae</taxon>
        <taxon>rosids</taxon>
        <taxon>fabids</taxon>
        <taxon>Malpighiales</taxon>
        <taxon>Euphorbiaceae</taxon>
        <taxon>Crotonoideae</taxon>
        <taxon>Manihoteae</taxon>
        <taxon>Manihot</taxon>
    </lineage>
</organism>
<dbReference type="Proteomes" id="UP000091857">
    <property type="component" value="Chromosome 8"/>
</dbReference>